<keyword evidence="3 5" id="KW-1133">Transmembrane helix</keyword>
<feature type="transmembrane region" description="Helical" evidence="5">
    <location>
        <begin position="240"/>
        <end position="259"/>
    </location>
</feature>
<feature type="transmembrane region" description="Helical" evidence="5">
    <location>
        <begin position="332"/>
        <end position="358"/>
    </location>
</feature>
<evidence type="ECO:0000313" key="6">
    <source>
        <dbReference type="EMBL" id="TIC33488.1"/>
    </source>
</evidence>
<feature type="transmembrane region" description="Helical" evidence="5">
    <location>
        <begin position="115"/>
        <end position="140"/>
    </location>
</feature>
<feature type="transmembrane region" description="Helical" evidence="5">
    <location>
        <begin position="160"/>
        <end position="185"/>
    </location>
</feature>
<dbReference type="PANTHER" id="PTHR31465:SF1">
    <property type="entry name" value="PROTEIN RTA1-RELATED"/>
    <property type="match status" value="1"/>
</dbReference>
<feature type="transmembrane region" description="Helical" evidence="5">
    <location>
        <begin position="72"/>
        <end position="94"/>
    </location>
</feature>
<dbReference type="Pfam" id="PF04479">
    <property type="entry name" value="RTA1"/>
    <property type="match status" value="3"/>
</dbReference>
<evidence type="ECO:0000256" key="3">
    <source>
        <dbReference type="ARBA" id="ARBA00022989"/>
    </source>
</evidence>
<gene>
    <name evidence="6" type="ORF">E3Q10_00858</name>
</gene>
<comment type="subcellular location">
    <subcellularLocation>
        <location evidence="1">Membrane</location>
        <topology evidence="1">Multi-pass membrane protein</topology>
    </subcellularLocation>
</comment>
<feature type="transmembrane region" description="Helical" evidence="5">
    <location>
        <begin position="450"/>
        <end position="469"/>
    </location>
</feature>
<keyword evidence="2 5" id="KW-0812">Transmembrane</keyword>
<evidence type="ECO:0000313" key="7">
    <source>
        <dbReference type="Proteomes" id="UP000305647"/>
    </source>
</evidence>
<feature type="transmembrane region" description="Helical" evidence="5">
    <location>
        <begin position="292"/>
        <end position="312"/>
    </location>
</feature>
<evidence type="ECO:0000256" key="1">
    <source>
        <dbReference type="ARBA" id="ARBA00004141"/>
    </source>
</evidence>
<dbReference type="PANTHER" id="PTHR31465">
    <property type="entry name" value="PROTEIN RTA1-RELATED"/>
    <property type="match status" value="1"/>
</dbReference>
<reference evidence="6 7" key="1">
    <citation type="submission" date="2019-03" db="EMBL/GenBank/DDBJ databases">
        <title>Sequencing 25 genomes of Wallemia mellicola.</title>
        <authorList>
            <person name="Gostincar C."/>
        </authorList>
    </citation>
    <scope>NUCLEOTIDE SEQUENCE [LARGE SCALE GENOMIC DNA]</scope>
    <source>
        <strain evidence="6 7">EXF-8738</strain>
    </source>
</reference>
<feature type="transmembrane region" description="Helical" evidence="5">
    <location>
        <begin position="405"/>
        <end position="424"/>
    </location>
</feature>
<keyword evidence="4 5" id="KW-0472">Membrane</keyword>
<name>A0A4T0PS76_9BASI</name>
<protein>
    <submittedName>
        <fullName evidence="6">RTA1-domain-containing protein</fullName>
    </submittedName>
</protein>
<evidence type="ECO:0000256" key="5">
    <source>
        <dbReference type="SAM" id="Phobius"/>
    </source>
</evidence>
<dbReference type="AlphaFoldDB" id="A0A4T0PS76"/>
<dbReference type="EMBL" id="SPRO01000005">
    <property type="protein sequence ID" value="TIC33488.1"/>
    <property type="molecule type" value="Genomic_DNA"/>
</dbReference>
<organism evidence="6 7">
    <name type="scientific">Wallemia mellicola</name>
    <dbReference type="NCBI Taxonomy" id="1708541"/>
    <lineage>
        <taxon>Eukaryota</taxon>
        <taxon>Fungi</taxon>
        <taxon>Dikarya</taxon>
        <taxon>Basidiomycota</taxon>
        <taxon>Wallemiomycotina</taxon>
        <taxon>Wallemiomycetes</taxon>
        <taxon>Wallemiales</taxon>
        <taxon>Wallemiaceae</taxon>
        <taxon>Wallemia</taxon>
    </lineage>
</organism>
<proteinExistence type="predicted"/>
<dbReference type="Proteomes" id="UP000305647">
    <property type="component" value="Unassembled WGS sequence"/>
</dbReference>
<dbReference type="GO" id="GO:0005886">
    <property type="term" value="C:plasma membrane"/>
    <property type="evidence" value="ECO:0007669"/>
    <property type="project" value="TreeGrafter"/>
</dbReference>
<sequence>MSDNSSAYNYDTEDGFPTLSATVTFTVFFALFTAAHIIQAGWKKQFWLYGTIVIFGLLEVIGWAARCTHARTGYIIQTSLLVISPCFLTAFIYYDLKHVIHLYGPKYSLLPAKTAGWLFIVIDIICILIQAAGGGIAASASSGNSDDPEESADTMKLGSHIVLAGIILQLVTVFVYSCFLAEFCFRYYTNKAARSTYTTAAVIRLSSREQLKLKLRLEMSDIDNYYGYSTPDGNPTLSHAIAFTALYGIAFLVHCVLAGYTKQWWLYGTIVPFLILEALGWGGRCGDTRDSYIMQIATLVIGPTFLSAMIYVDLGVIGLQYGPNFSVLGPKAFAATFITADVVSILVQAAGGGIASAASKDNDIDTLRTGSNIMLAGYYKNKPVKSNRQDAVAIEPESQKNQRKLALRLTMLSVVSFLIIWRGIYRLIELKDGWDGSVIKDQAAFDTNDGMPMIIAAWLSFILHIGLLTPETNASIMSKGHVADHDSKEEMA</sequence>
<dbReference type="InterPro" id="IPR007568">
    <property type="entry name" value="RTA1"/>
</dbReference>
<dbReference type="GO" id="GO:0000324">
    <property type="term" value="C:fungal-type vacuole"/>
    <property type="evidence" value="ECO:0007669"/>
    <property type="project" value="TreeGrafter"/>
</dbReference>
<evidence type="ECO:0000256" key="2">
    <source>
        <dbReference type="ARBA" id="ARBA00022692"/>
    </source>
</evidence>
<feature type="transmembrane region" description="Helical" evidence="5">
    <location>
        <begin position="265"/>
        <end position="283"/>
    </location>
</feature>
<comment type="caution">
    <text evidence="6">The sequence shown here is derived from an EMBL/GenBank/DDBJ whole genome shotgun (WGS) entry which is preliminary data.</text>
</comment>
<accession>A0A4T0PS76</accession>
<evidence type="ECO:0000256" key="4">
    <source>
        <dbReference type="ARBA" id="ARBA00023136"/>
    </source>
</evidence>
<feature type="transmembrane region" description="Helical" evidence="5">
    <location>
        <begin position="46"/>
        <end position="66"/>
    </location>
</feature>
<feature type="transmembrane region" description="Helical" evidence="5">
    <location>
        <begin position="15"/>
        <end position="34"/>
    </location>
</feature>